<keyword evidence="13 15" id="KW-0472">Membrane</keyword>
<comment type="function">
    <text evidence="2">May be involved in the metabolism of insect hormones and in the breakdown of synthetic insecticides.</text>
</comment>
<evidence type="ECO:0000256" key="3">
    <source>
        <dbReference type="ARBA" id="ARBA00004174"/>
    </source>
</evidence>
<evidence type="ECO:0000256" key="12">
    <source>
        <dbReference type="ARBA" id="ARBA00023033"/>
    </source>
</evidence>
<name>A0A1V0D9I7_PIERA</name>
<keyword evidence="15" id="KW-0812">Transmembrane</keyword>
<feature type="binding site" description="axial binding residue" evidence="14">
    <location>
        <position position="455"/>
    </location>
    <ligand>
        <name>heme</name>
        <dbReference type="ChEBI" id="CHEBI:30413"/>
    </ligand>
    <ligandPart>
        <name>Fe</name>
        <dbReference type="ChEBI" id="CHEBI:18248"/>
    </ligandPart>
</feature>
<comment type="subcellular location">
    <subcellularLocation>
        <location evidence="4">Endoplasmic reticulum membrane</location>
        <topology evidence="4">Peripheral membrane protein</topology>
    </subcellularLocation>
    <subcellularLocation>
        <location evidence="3">Microsome membrane</location>
        <topology evidence="3">Peripheral membrane protein</topology>
    </subcellularLocation>
</comment>
<comment type="similarity">
    <text evidence="5">Belongs to the cytochrome P450 family.</text>
</comment>
<keyword evidence="7 14" id="KW-0479">Metal-binding</keyword>
<evidence type="ECO:0000256" key="2">
    <source>
        <dbReference type="ARBA" id="ARBA00003690"/>
    </source>
</evidence>
<evidence type="ECO:0000256" key="14">
    <source>
        <dbReference type="PIRSR" id="PIRSR602401-1"/>
    </source>
</evidence>
<sequence>MFQDPESIKMFSYGLIAAVTFLCTSIWFSWRYKNRRLLLMATKIPGPPVVPLFGNALKFMCRSEDLTTITGDIIQEYGDVLRFWLGPDLNIVVSNPEDVKTLLTSAKTSMKGPQYKYMADILGGGILSGSGSVWRKHRKIVTPNYAKRSIECYSSIFNKETDYLIEYLQKVPEAKEINIYKYIIPCTTMAVCQTIMGLTRDESIEIPHLQEITEISPKLYELIFDRMTKWYLQIDPVFWTTESYKTQKHFLELLPNFAKYIIDVRKSKLSEMKNYSWESSDENMEETSHLSVVDRFLLSEQLTTEELIQEIFTLFTSSQEASGKICSYLLLMMAFNPHYQEKLYLEIEKVVGNKDRLLTDEDFKRMPYLEMAYKEVLRLFPIGAMIQRTVLEDIQIRSYTIPAGSSLVVPIYHIQRDERFWKNPNDFNPDRFNAENTEHRHLSSFIPFSLGPMDCLGRYFGTKLIKTIAVRILQNFKLSSRSSYKDLHLAIKISVFSVNGYPVILTPRNKI</sequence>
<protein>
    <submittedName>
        <fullName evidence="16">Cytochrome P450 monooxygenase</fullName>
    </submittedName>
</protein>
<evidence type="ECO:0000256" key="8">
    <source>
        <dbReference type="ARBA" id="ARBA00022824"/>
    </source>
</evidence>
<evidence type="ECO:0000256" key="10">
    <source>
        <dbReference type="ARBA" id="ARBA00023002"/>
    </source>
</evidence>
<dbReference type="PANTHER" id="PTHR24291:SF189">
    <property type="entry name" value="CYTOCHROME P450 4C3-RELATED"/>
    <property type="match status" value="1"/>
</dbReference>
<keyword evidence="10" id="KW-0560">Oxidoreductase</keyword>
<dbReference type="InterPro" id="IPR050196">
    <property type="entry name" value="Cytochrome_P450_Monoox"/>
</dbReference>
<dbReference type="Pfam" id="PF00067">
    <property type="entry name" value="p450"/>
    <property type="match status" value="1"/>
</dbReference>
<dbReference type="GO" id="GO:0020037">
    <property type="term" value="F:heme binding"/>
    <property type="evidence" value="ECO:0007669"/>
    <property type="project" value="InterPro"/>
</dbReference>
<evidence type="ECO:0000256" key="6">
    <source>
        <dbReference type="ARBA" id="ARBA00022617"/>
    </source>
</evidence>
<evidence type="ECO:0000256" key="11">
    <source>
        <dbReference type="ARBA" id="ARBA00023004"/>
    </source>
</evidence>
<evidence type="ECO:0000256" key="7">
    <source>
        <dbReference type="ARBA" id="ARBA00022723"/>
    </source>
</evidence>
<dbReference type="InterPro" id="IPR001128">
    <property type="entry name" value="Cyt_P450"/>
</dbReference>
<keyword evidence="6 14" id="KW-0349">Heme</keyword>
<dbReference type="InterPro" id="IPR002401">
    <property type="entry name" value="Cyt_P450_E_grp-I"/>
</dbReference>
<keyword evidence="12 16" id="KW-0503">Monooxygenase</keyword>
<reference evidence="16" key="1">
    <citation type="submission" date="2016-11" db="EMBL/GenBank/DDBJ databases">
        <title>Identification of cytochrome P450 monooxygenase genes from the cabbage butterfly, Pieris rapae.</title>
        <authorList>
            <person name="Liu S."/>
        </authorList>
    </citation>
    <scope>NUCLEOTIDE SEQUENCE</scope>
    <source>
        <strain evidence="16">SH</strain>
    </source>
</reference>
<dbReference type="GO" id="GO:0005789">
    <property type="term" value="C:endoplasmic reticulum membrane"/>
    <property type="evidence" value="ECO:0007669"/>
    <property type="project" value="UniProtKB-SubCell"/>
</dbReference>
<evidence type="ECO:0000256" key="5">
    <source>
        <dbReference type="ARBA" id="ARBA00010617"/>
    </source>
</evidence>
<keyword evidence="15" id="KW-1133">Transmembrane helix</keyword>
<dbReference type="GO" id="GO:0005506">
    <property type="term" value="F:iron ion binding"/>
    <property type="evidence" value="ECO:0007669"/>
    <property type="project" value="InterPro"/>
</dbReference>
<evidence type="ECO:0000256" key="9">
    <source>
        <dbReference type="ARBA" id="ARBA00022848"/>
    </source>
</evidence>
<accession>A0A1V0D9I7</accession>
<keyword evidence="11 14" id="KW-0408">Iron</keyword>
<feature type="transmembrane region" description="Helical" evidence="15">
    <location>
        <begin position="12"/>
        <end position="30"/>
    </location>
</feature>
<comment type="cofactor">
    <cofactor evidence="1 14">
        <name>heme</name>
        <dbReference type="ChEBI" id="CHEBI:30413"/>
    </cofactor>
</comment>
<keyword evidence="9" id="KW-0492">Microsome</keyword>
<dbReference type="GO" id="GO:0016705">
    <property type="term" value="F:oxidoreductase activity, acting on paired donors, with incorporation or reduction of molecular oxygen"/>
    <property type="evidence" value="ECO:0007669"/>
    <property type="project" value="InterPro"/>
</dbReference>
<dbReference type="EMBL" id="KY212093">
    <property type="protein sequence ID" value="ARA91657.1"/>
    <property type="molecule type" value="mRNA"/>
</dbReference>
<evidence type="ECO:0000256" key="13">
    <source>
        <dbReference type="ARBA" id="ARBA00023136"/>
    </source>
</evidence>
<evidence type="ECO:0000256" key="15">
    <source>
        <dbReference type="SAM" id="Phobius"/>
    </source>
</evidence>
<organism evidence="16">
    <name type="scientific">Pieris rapae</name>
    <name type="common">Small white butterfly</name>
    <name type="synonym">Artogeia rapae</name>
    <dbReference type="NCBI Taxonomy" id="64459"/>
    <lineage>
        <taxon>Eukaryota</taxon>
        <taxon>Metazoa</taxon>
        <taxon>Ecdysozoa</taxon>
        <taxon>Arthropoda</taxon>
        <taxon>Hexapoda</taxon>
        <taxon>Insecta</taxon>
        <taxon>Pterygota</taxon>
        <taxon>Neoptera</taxon>
        <taxon>Endopterygota</taxon>
        <taxon>Lepidoptera</taxon>
        <taxon>Glossata</taxon>
        <taxon>Ditrysia</taxon>
        <taxon>Papilionoidea</taxon>
        <taxon>Pieridae</taxon>
        <taxon>Pierinae</taxon>
        <taxon>Pieris</taxon>
    </lineage>
</organism>
<evidence type="ECO:0000256" key="4">
    <source>
        <dbReference type="ARBA" id="ARBA00004406"/>
    </source>
</evidence>
<dbReference type="GO" id="GO:0004497">
    <property type="term" value="F:monooxygenase activity"/>
    <property type="evidence" value="ECO:0007669"/>
    <property type="project" value="UniProtKB-KW"/>
</dbReference>
<dbReference type="SUPFAM" id="SSF48264">
    <property type="entry name" value="Cytochrome P450"/>
    <property type="match status" value="1"/>
</dbReference>
<dbReference type="InterPro" id="IPR036396">
    <property type="entry name" value="Cyt_P450_sf"/>
</dbReference>
<dbReference type="PRINTS" id="PR00463">
    <property type="entry name" value="EP450I"/>
</dbReference>
<evidence type="ECO:0000256" key="1">
    <source>
        <dbReference type="ARBA" id="ARBA00001971"/>
    </source>
</evidence>
<dbReference type="PANTHER" id="PTHR24291">
    <property type="entry name" value="CYTOCHROME P450 FAMILY 4"/>
    <property type="match status" value="1"/>
</dbReference>
<keyword evidence="8" id="KW-0256">Endoplasmic reticulum</keyword>
<dbReference type="AlphaFoldDB" id="A0A1V0D9I7"/>
<dbReference type="Gene3D" id="1.10.630.10">
    <property type="entry name" value="Cytochrome P450"/>
    <property type="match status" value="1"/>
</dbReference>
<evidence type="ECO:0000313" key="16">
    <source>
        <dbReference type="EMBL" id="ARA91657.1"/>
    </source>
</evidence>
<proteinExistence type="evidence at transcript level"/>